<dbReference type="EMBL" id="HBEG01035945">
    <property type="protein sequence ID" value="CAD8374692.1"/>
    <property type="molecule type" value="Transcribed_RNA"/>
</dbReference>
<comment type="similarity">
    <text evidence="7">Belongs to the DHHC palmitoyltransferase family.</text>
</comment>
<dbReference type="InterPro" id="IPR039859">
    <property type="entry name" value="PFA4/ZDH16/20/ERF2-like"/>
</dbReference>
<evidence type="ECO:0000313" key="9">
    <source>
        <dbReference type="EMBL" id="CAD8374692.1"/>
    </source>
</evidence>
<dbReference type="GO" id="GO:0019706">
    <property type="term" value="F:protein-cysteine S-palmitoyltransferase activity"/>
    <property type="evidence" value="ECO:0007669"/>
    <property type="project" value="UniProtKB-EC"/>
</dbReference>
<gene>
    <name evidence="9" type="ORF">PBAH0796_LOCUS21964</name>
</gene>
<reference evidence="9" key="1">
    <citation type="submission" date="2021-01" db="EMBL/GenBank/DDBJ databases">
        <authorList>
            <person name="Corre E."/>
            <person name="Pelletier E."/>
            <person name="Niang G."/>
            <person name="Scheremetjew M."/>
            <person name="Finn R."/>
            <person name="Kale V."/>
            <person name="Holt S."/>
            <person name="Cochrane G."/>
            <person name="Meng A."/>
            <person name="Brown T."/>
            <person name="Cohen L."/>
        </authorList>
    </citation>
    <scope>NUCLEOTIDE SEQUENCE</scope>
    <source>
        <strain evidence="9">Pbaha01</strain>
    </source>
</reference>
<keyword evidence="3 7" id="KW-0812">Transmembrane</keyword>
<feature type="transmembrane region" description="Helical" evidence="7">
    <location>
        <begin position="16"/>
        <end position="39"/>
    </location>
</feature>
<dbReference type="PROSITE" id="PS50216">
    <property type="entry name" value="DHHC"/>
    <property type="match status" value="1"/>
</dbReference>
<keyword evidence="4 7" id="KW-1133">Transmembrane helix</keyword>
<dbReference type="InterPro" id="IPR001594">
    <property type="entry name" value="Palmitoyltrfase_DHHC"/>
</dbReference>
<proteinExistence type="inferred from homology"/>
<evidence type="ECO:0000256" key="3">
    <source>
        <dbReference type="ARBA" id="ARBA00022692"/>
    </source>
</evidence>
<evidence type="ECO:0000259" key="8">
    <source>
        <dbReference type="Pfam" id="PF01529"/>
    </source>
</evidence>
<keyword evidence="2 7" id="KW-0808">Transferase</keyword>
<dbReference type="AlphaFoldDB" id="A0A7S0AUM5"/>
<comment type="domain">
    <text evidence="7">The DHHC domain is required for palmitoyltransferase activity.</text>
</comment>
<comment type="catalytic activity">
    <reaction evidence="7">
        <text>L-cysteinyl-[protein] + hexadecanoyl-CoA = S-hexadecanoyl-L-cysteinyl-[protein] + CoA</text>
        <dbReference type="Rhea" id="RHEA:36683"/>
        <dbReference type="Rhea" id="RHEA-COMP:10131"/>
        <dbReference type="Rhea" id="RHEA-COMP:11032"/>
        <dbReference type="ChEBI" id="CHEBI:29950"/>
        <dbReference type="ChEBI" id="CHEBI:57287"/>
        <dbReference type="ChEBI" id="CHEBI:57379"/>
        <dbReference type="ChEBI" id="CHEBI:74151"/>
        <dbReference type="EC" id="2.3.1.225"/>
    </reaction>
</comment>
<protein>
    <recommendedName>
        <fullName evidence="7">Palmitoyltransferase</fullName>
        <ecNumber evidence="7">2.3.1.225</ecNumber>
    </recommendedName>
</protein>
<evidence type="ECO:0000256" key="5">
    <source>
        <dbReference type="ARBA" id="ARBA00023136"/>
    </source>
</evidence>
<feature type="domain" description="Palmitoyltransferase DHHC" evidence="8">
    <location>
        <begin position="111"/>
        <end position="220"/>
    </location>
</feature>
<evidence type="ECO:0000256" key="4">
    <source>
        <dbReference type="ARBA" id="ARBA00022989"/>
    </source>
</evidence>
<feature type="transmembrane region" description="Helical" evidence="7">
    <location>
        <begin position="205"/>
        <end position="228"/>
    </location>
</feature>
<name>A0A7S0AUM5_9DINO</name>
<organism evidence="9">
    <name type="scientific">Pyrodinium bahamense</name>
    <dbReference type="NCBI Taxonomy" id="73915"/>
    <lineage>
        <taxon>Eukaryota</taxon>
        <taxon>Sar</taxon>
        <taxon>Alveolata</taxon>
        <taxon>Dinophyceae</taxon>
        <taxon>Gonyaulacales</taxon>
        <taxon>Pyrocystaceae</taxon>
        <taxon>Pyrodinium</taxon>
    </lineage>
</organism>
<comment type="subcellular location">
    <subcellularLocation>
        <location evidence="1">Membrane</location>
        <topology evidence="1">Multi-pass membrane protein</topology>
    </subcellularLocation>
</comment>
<evidence type="ECO:0000256" key="7">
    <source>
        <dbReference type="RuleBase" id="RU079119"/>
    </source>
</evidence>
<evidence type="ECO:0000256" key="6">
    <source>
        <dbReference type="ARBA" id="ARBA00023315"/>
    </source>
</evidence>
<accession>A0A7S0AUM5</accession>
<sequence length="373" mass="41039">MKVLAEGLKVANVLPPMFICVVIGAIWAAYVGMHLLSLLQLGLPLDFRDHQAHARGKQQLVVSQALVTLLLTCYARAFLTSPGTVPDEERWQLGSREAVESPGTRELKLTGKRRYCKWCLHYKPDRCHHCRVCKTCVLRMDHHCPITGNCIGMRNHGHFVLMYVFAILGLTYSVAVCSMAIIWGDFRIRLGTVNELALRKLQEELLSTTRSVGGIIGLAIPVLLQVVRAVGLEIALQMVFTCIAFITVLSCGLPAISMVGSGATMLEIHFPMKEYVQIKPQVYCPLGPGFYARGWRQNFKDLLGARWWLRLLLPTRGGPVDLGPAVAPRPSPAGVAALRQRCVQVEEQGVKHHVSSCKELGFDPGPGATNGAV</sequence>
<feature type="transmembrane region" description="Helical" evidence="7">
    <location>
        <begin position="161"/>
        <end position="184"/>
    </location>
</feature>
<dbReference type="GO" id="GO:0016020">
    <property type="term" value="C:membrane"/>
    <property type="evidence" value="ECO:0007669"/>
    <property type="project" value="UniProtKB-SubCell"/>
</dbReference>
<dbReference type="EC" id="2.3.1.225" evidence="7"/>
<dbReference type="Pfam" id="PF01529">
    <property type="entry name" value="DHHC"/>
    <property type="match status" value="1"/>
</dbReference>
<keyword evidence="6 7" id="KW-0012">Acyltransferase</keyword>
<evidence type="ECO:0000256" key="1">
    <source>
        <dbReference type="ARBA" id="ARBA00004141"/>
    </source>
</evidence>
<dbReference type="PANTHER" id="PTHR12246">
    <property type="entry name" value="PALMITOYLTRANSFERASE ZDHHC16"/>
    <property type="match status" value="1"/>
</dbReference>
<evidence type="ECO:0000256" key="2">
    <source>
        <dbReference type="ARBA" id="ARBA00022679"/>
    </source>
</evidence>
<feature type="transmembrane region" description="Helical" evidence="7">
    <location>
        <begin position="234"/>
        <end position="256"/>
    </location>
</feature>
<keyword evidence="5 7" id="KW-0472">Membrane</keyword>